<evidence type="ECO:0000256" key="2">
    <source>
        <dbReference type="ARBA" id="ARBA00020808"/>
    </source>
</evidence>
<comment type="caution">
    <text evidence="9">The sequence shown here is derived from an EMBL/GenBank/DDBJ whole genome shotgun (WGS) entry which is preliminary data.</text>
</comment>
<dbReference type="GO" id="GO:0003677">
    <property type="term" value="F:DNA binding"/>
    <property type="evidence" value="ECO:0007669"/>
    <property type="project" value="InterPro"/>
</dbReference>
<comment type="similarity">
    <text evidence="7">Belongs to the archaeal Rpo6/eukaryotic RPB6 RNA polymerase subunit family.</text>
</comment>
<dbReference type="Proteomes" id="UP001515480">
    <property type="component" value="Unassembled WGS sequence"/>
</dbReference>
<dbReference type="SUPFAM" id="SSF63562">
    <property type="entry name" value="RPB6/omega subunit-like"/>
    <property type="match status" value="1"/>
</dbReference>
<keyword evidence="5" id="KW-0804">Transcription</keyword>
<keyword evidence="3" id="KW-0240">DNA-directed RNA polymerase</keyword>
<evidence type="ECO:0000313" key="10">
    <source>
        <dbReference type="Proteomes" id="UP001515480"/>
    </source>
</evidence>
<evidence type="ECO:0000256" key="3">
    <source>
        <dbReference type="ARBA" id="ARBA00022478"/>
    </source>
</evidence>
<reference evidence="9 10" key="1">
    <citation type="journal article" date="2024" name="Science">
        <title>Giant polyketide synthase enzymes in the biosynthesis of giant marine polyether toxins.</title>
        <authorList>
            <person name="Fallon T.R."/>
            <person name="Shende V.V."/>
            <person name="Wierzbicki I.H."/>
            <person name="Pendleton A.L."/>
            <person name="Watervoot N.F."/>
            <person name="Auber R.P."/>
            <person name="Gonzalez D.J."/>
            <person name="Wisecaver J.H."/>
            <person name="Moore B.S."/>
        </authorList>
    </citation>
    <scope>NUCLEOTIDE SEQUENCE [LARGE SCALE GENOMIC DNA]</scope>
    <source>
        <strain evidence="9 10">12B1</strain>
    </source>
</reference>
<dbReference type="GO" id="GO:0006366">
    <property type="term" value="P:transcription by RNA polymerase II"/>
    <property type="evidence" value="ECO:0007669"/>
    <property type="project" value="TreeGrafter"/>
</dbReference>
<dbReference type="GO" id="GO:0005665">
    <property type="term" value="C:RNA polymerase II, core complex"/>
    <property type="evidence" value="ECO:0007669"/>
    <property type="project" value="InterPro"/>
</dbReference>
<name>A0AB34K178_PRYPA</name>
<keyword evidence="10" id="KW-1185">Reference proteome</keyword>
<dbReference type="InterPro" id="IPR020708">
    <property type="entry name" value="DNA-dir_RNA_polK_14-18kDa_CS"/>
</dbReference>
<organism evidence="9 10">
    <name type="scientific">Prymnesium parvum</name>
    <name type="common">Toxic golden alga</name>
    <dbReference type="NCBI Taxonomy" id="97485"/>
    <lineage>
        <taxon>Eukaryota</taxon>
        <taxon>Haptista</taxon>
        <taxon>Haptophyta</taxon>
        <taxon>Prymnesiophyceae</taxon>
        <taxon>Prymnesiales</taxon>
        <taxon>Prymnesiaceae</taxon>
        <taxon>Prymnesium</taxon>
    </lineage>
</organism>
<comment type="subcellular location">
    <subcellularLocation>
        <location evidence="1">Nucleus</location>
    </subcellularLocation>
</comment>
<dbReference type="InterPro" id="IPR006110">
    <property type="entry name" value="Pol_omega/Rpo6/RPB6"/>
</dbReference>
<dbReference type="PIRSF" id="PIRSF500154">
    <property type="entry name" value="RPB6"/>
    <property type="match status" value="1"/>
</dbReference>
<dbReference type="Gene3D" id="3.90.940.10">
    <property type="match status" value="1"/>
</dbReference>
<dbReference type="GO" id="GO:0005666">
    <property type="term" value="C:RNA polymerase III complex"/>
    <property type="evidence" value="ECO:0007669"/>
    <property type="project" value="TreeGrafter"/>
</dbReference>
<dbReference type="GO" id="GO:0042797">
    <property type="term" value="P:tRNA transcription by RNA polymerase III"/>
    <property type="evidence" value="ECO:0007669"/>
    <property type="project" value="TreeGrafter"/>
</dbReference>
<keyword evidence="6" id="KW-0539">Nucleus</keyword>
<evidence type="ECO:0000256" key="1">
    <source>
        <dbReference type="ARBA" id="ARBA00004123"/>
    </source>
</evidence>
<evidence type="ECO:0000256" key="5">
    <source>
        <dbReference type="ARBA" id="ARBA00023163"/>
    </source>
</evidence>
<dbReference type="AlphaFoldDB" id="A0AB34K178"/>
<dbReference type="PIRSF" id="PIRSF000778">
    <property type="entry name" value="RpoK/RPB6"/>
    <property type="match status" value="1"/>
</dbReference>
<gene>
    <name evidence="9" type="ORF">AB1Y20_015378</name>
</gene>
<dbReference type="InterPro" id="IPR036161">
    <property type="entry name" value="RPB6/omega-like_sf"/>
</dbReference>
<protein>
    <recommendedName>
        <fullName evidence="2">DNA-directed RNA polymerases I, II, and III subunit RPABC2</fullName>
    </recommendedName>
</protein>
<dbReference type="Pfam" id="PF01192">
    <property type="entry name" value="RNA_pol_Rpb6"/>
    <property type="match status" value="1"/>
</dbReference>
<accession>A0AB34K178</accession>
<feature type="compositionally biased region" description="Acidic residues" evidence="8">
    <location>
        <begin position="48"/>
        <end position="59"/>
    </location>
</feature>
<dbReference type="InterPro" id="IPR028363">
    <property type="entry name" value="RPB6"/>
</dbReference>
<dbReference type="SMART" id="SM01409">
    <property type="entry name" value="RNA_pol_Rpb6"/>
    <property type="match status" value="1"/>
</dbReference>
<dbReference type="NCBIfam" id="NF002207">
    <property type="entry name" value="PRK01099.1-2"/>
    <property type="match status" value="1"/>
</dbReference>
<dbReference type="GO" id="GO:0003899">
    <property type="term" value="F:DNA-directed RNA polymerase activity"/>
    <property type="evidence" value="ECO:0007669"/>
    <property type="project" value="InterPro"/>
</dbReference>
<evidence type="ECO:0000256" key="6">
    <source>
        <dbReference type="ARBA" id="ARBA00023242"/>
    </source>
</evidence>
<dbReference type="PANTHER" id="PTHR47227">
    <property type="entry name" value="DNA-DIRECTED RNA POLYMERASE SUBUNIT K"/>
    <property type="match status" value="1"/>
</dbReference>
<sequence length="167" mass="18586">MSDDGGDANDAASFDDDPDEDMNMDDMGEEEADNEGEEGEGGDRVGDEIELLEDNDDAGEAVPVADRITTPYMTKYERARVLGTRALQISMNAPVLVELEGESDPLQIALKELRQRKIPITIRRFLPDGSFEDWNVDELIIPDEQNLLPREFEIDVTARSAPTFRPG</sequence>
<dbReference type="GO" id="GO:0005736">
    <property type="term" value="C:RNA polymerase I complex"/>
    <property type="evidence" value="ECO:0007669"/>
    <property type="project" value="UniProtKB-ARBA"/>
</dbReference>
<proteinExistence type="inferred from homology"/>
<feature type="region of interest" description="Disordered" evidence="8">
    <location>
        <begin position="1"/>
        <end position="64"/>
    </location>
</feature>
<dbReference type="FunFam" id="3.90.940.10:FF:000004">
    <property type="entry name" value="DNA-directed RNA polymerases I, II, and III subunit RPABC2"/>
    <property type="match status" value="1"/>
</dbReference>
<evidence type="ECO:0000256" key="7">
    <source>
        <dbReference type="ARBA" id="ARBA00025773"/>
    </source>
</evidence>
<evidence type="ECO:0000313" key="9">
    <source>
        <dbReference type="EMBL" id="KAL1526675.1"/>
    </source>
</evidence>
<dbReference type="EMBL" id="JBGBPQ010000003">
    <property type="protein sequence ID" value="KAL1526675.1"/>
    <property type="molecule type" value="Genomic_DNA"/>
</dbReference>
<dbReference type="GO" id="GO:0006362">
    <property type="term" value="P:transcription elongation by RNA polymerase I"/>
    <property type="evidence" value="ECO:0007669"/>
    <property type="project" value="UniProtKB-ARBA"/>
</dbReference>
<evidence type="ECO:0000256" key="8">
    <source>
        <dbReference type="SAM" id="MobiDB-lite"/>
    </source>
</evidence>
<dbReference type="PROSITE" id="PS01111">
    <property type="entry name" value="RNA_POL_K_14KD"/>
    <property type="match status" value="1"/>
</dbReference>
<dbReference type="PANTHER" id="PTHR47227:SF5">
    <property type="entry name" value="DNA-DIRECTED RNA POLYMERASES I, II, AND III SUBUNIT RPABC2"/>
    <property type="match status" value="1"/>
</dbReference>
<feature type="compositionally biased region" description="Acidic residues" evidence="8">
    <location>
        <begin position="1"/>
        <end position="40"/>
    </location>
</feature>
<dbReference type="NCBIfam" id="NF002208">
    <property type="entry name" value="PRK01099.1-3"/>
    <property type="match status" value="1"/>
</dbReference>
<dbReference type="InterPro" id="IPR006111">
    <property type="entry name" value="Rpo6/Rpb6"/>
</dbReference>
<dbReference type="HAMAP" id="MF_00192">
    <property type="entry name" value="RNApol_arch_Rpo6"/>
    <property type="match status" value="1"/>
</dbReference>
<keyword evidence="4" id="KW-0597">Phosphoprotein</keyword>
<evidence type="ECO:0000256" key="4">
    <source>
        <dbReference type="ARBA" id="ARBA00022553"/>
    </source>
</evidence>